<feature type="domain" description="LamG-like jellyroll fold" evidence="4">
    <location>
        <begin position="1025"/>
        <end position="1163"/>
    </location>
</feature>
<keyword evidence="6" id="KW-1185">Reference proteome</keyword>
<dbReference type="SUPFAM" id="SSF49899">
    <property type="entry name" value="Concanavalin A-like lectins/glucanases"/>
    <property type="match status" value="2"/>
</dbReference>
<feature type="chain" id="PRO_5039472456" evidence="3">
    <location>
        <begin position="31"/>
        <end position="1172"/>
    </location>
</feature>
<feature type="domain" description="LamG-like jellyroll fold" evidence="4">
    <location>
        <begin position="808"/>
        <end position="946"/>
    </location>
</feature>
<organism evidence="5 6">
    <name type="scientific">Micromonospora auratinigra</name>
    <dbReference type="NCBI Taxonomy" id="261654"/>
    <lineage>
        <taxon>Bacteria</taxon>
        <taxon>Bacillati</taxon>
        <taxon>Actinomycetota</taxon>
        <taxon>Actinomycetes</taxon>
        <taxon>Micromonosporales</taxon>
        <taxon>Micromonosporaceae</taxon>
        <taxon>Micromonospora</taxon>
    </lineage>
</organism>
<evidence type="ECO:0000256" key="2">
    <source>
        <dbReference type="ARBA" id="ARBA00023157"/>
    </source>
</evidence>
<dbReference type="STRING" id="261654.GA0070611_0443"/>
<dbReference type="Gene3D" id="2.60.120.200">
    <property type="match status" value="2"/>
</dbReference>
<dbReference type="InterPro" id="IPR013320">
    <property type="entry name" value="ConA-like_dom_sf"/>
</dbReference>
<evidence type="ECO:0000313" key="6">
    <source>
        <dbReference type="Proteomes" id="UP000199385"/>
    </source>
</evidence>
<gene>
    <name evidence="5" type="ORF">GA0070611_0443</name>
</gene>
<evidence type="ECO:0000256" key="1">
    <source>
        <dbReference type="ARBA" id="ARBA00022729"/>
    </source>
</evidence>
<dbReference type="EMBL" id="LT594323">
    <property type="protein sequence ID" value="SBT38128.1"/>
    <property type="molecule type" value="Genomic_DNA"/>
</dbReference>
<accession>A0A1A8Z2Z0</accession>
<keyword evidence="2" id="KW-1015">Disulfide bond</keyword>
<sequence>MQASRTGLRARWRAIGGVLLASTLAATSVAVVPATAGATGPTAVPSDPVPAALSEEQALTSAKAIGSPVEVTSLRRADSRVIAQPTGSLVLETYASPRWTKKGGAWRNIDTRLQKNPDGSVAPVATLADVSFSAGGTTPAVRLPVGDGELALSWPGALPAPRLDGDSAVYESVLPGVDLRLRAVADGFTWVLVVASAQAAANPALDEVRLGLATTGPVTRRPRTGGGFEVVDTSGRTVASAGGALMWDSSGLAPAAPAAKGSALSTFAARARQEAVRSAPDLARKAELSTAVQGSDLVIRPDLALLRGKDTTYPVVIDPWTTIGKTLWGYANSTNSTRDDGIPRAGVDPSGDGTFRSYFRFNLSGLSGKTIRSAKFLTEMTHSWACTSTPVNLWRTADLPAAGKQSWSGPGFQLWLEERSGHAHKPSGGAGCADDPQPDMPLEFSSTSLKNDISSFRGDTNYTLSLSTRQSDGSSETTSTWWKKFDAGQTKLSVEYNTNPNTPTAAQLTTHGNYTAPAQACATGTSRPLVRGDFPYLKATLTDPDGSNGGSLSGTFTLQKLVSGVWSTVSGWPRTDSGVAPGAKAEVSLLTKTVSGDVFRWQVQTKDGLGGSSDPSQWCEFYVDYSPPAFTPKVASADGVYLESPPLGTNQTEQGSPGLTAKFTFSANGATDVYDYVYQVNAGPTTVVKAPTLGGAVTVAVTPTKRGQSVLTVRSRDQAGNASAPYDYPFLVAGYSAPTAVWTMNEGTGTTASTTPAGGPQLTLHNFSWSDGWVNGTHKTRGRDRAVGFGFAKGWGDTTVAPPIDSSKSFSVAAWVKVLSKDTFGSVVAASGTNNGAWQLQRDKGGNWYFHTFSADSPTHTRTSVASSQLATIDAWQHVAGVYDAGAKEIRIYVNGVLSGKQPLNSLWKSTGIMEIGRVHYNGTVGNYLEGEIDDVRLWDRVVDPENDLAPLVAPVLVGQWEMDDTDELAPRQVSDESGFGRPLTLTDAPTAAFCANGYNFSTGLCLNGTTGQAKTSGPVLRTGGSWTVSAWVNPAAFGTYDTVLAQCGVWRCAFYLQRQYNAPASWAIVVPDNDMPTGIVYTAAKWGNTPALNTWVHLAASYDDSTSTLRLYVNGTLVSTKTGVPPTWDSIGSLYVGSADIEDYMNGAVDRVRVYQGVLSDKEITTLVSLP</sequence>
<dbReference type="GO" id="GO:0030246">
    <property type="term" value="F:carbohydrate binding"/>
    <property type="evidence" value="ECO:0007669"/>
    <property type="project" value="UniProtKB-KW"/>
</dbReference>
<keyword evidence="5" id="KW-0430">Lectin</keyword>
<proteinExistence type="predicted"/>
<dbReference type="PATRIC" id="fig|261654.4.peg.447"/>
<evidence type="ECO:0000256" key="3">
    <source>
        <dbReference type="SAM" id="SignalP"/>
    </source>
</evidence>
<keyword evidence="1 3" id="KW-0732">Signal</keyword>
<dbReference type="AlphaFoldDB" id="A0A1A8Z2Z0"/>
<feature type="signal peptide" evidence="3">
    <location>
        <begin position="1"/>
        <end position="30"/>
    </location>
</feature>
<dbReference type="Pfam" id="PF13385">
    <property type="entry name" value="Laminin_G_3"/>
    <property type="match status" value="2"/>
</dbReference>
<protein>
    <submittedName>
        <fullName evidence="5">Concanavalin A-like lectin/glucanases superfamily protein</fullName>
    </submittedName>
</protein>
<dbReference type="InterPro" id="IPR042837">
    <property type="entry name" value="PTX3"/>
</dbReference>
<evidence type="ECO:0000259" key="4">
    <source>
        <dbReference type="SMART" id="SM00560"/>
    </source>
</evidence>
<evidence type="ECO:0000313" key="5">
    <source>
        <dbReference type="EMBL" id="SBT38128.1"/>
    </source>
</evidence>
<name>A0A1A8Z2Z0_9ACTN</name>
<dbReference type="SMART" id="SM00560">
    <property type="entry name" value="LamGL"/>
    <property type="match status" value="2"/>
</dbReference>
<dbReference type="Proteomes" id="UP000199385">
    <property type="component" value="Chromosome I"/>
</dbReference>
<dbReference type="PANTHER" id="PTHR46943:SF1">
    <property type="entry name" value="PENTRAXIN-RELATED PROTEIN PTX3"/>
    <property type="match status" value="1"/>
</dbReference>
<dbReference type="GO" id="GO:0006955">
    <property type="term" value="P:immune response"/>
    <property type="evidence" value="ECO:0007669"/>
    <property type="project" value="InterPro"/>
</dbReference>
<reference evidence="6" key="1">
    <citation type="submission" date="2016-06" db="EMBL/GenBank/DDBJ databases">
        <authorList>
            <person name="Varghese N."/>
            <person name="Submissions Spin"/>
        </authorList>
    </citation>
    <scope>NUCLEOTIDE SEQUENCE [LARGE SCALE GENOMIC DNA]</scope>
    <source>
        <strain evidence="6">DSM 44815</strain>
    </source>
</reference>
<dbReference type="InterPro" id="IPR006558">
    <property type="entry name" value="LamG-like"/>
</dbReference>
<dbReference type="PANTHER" id="PTHR46943">
    <property type="entry name" value="PENTRAXIN-RELATED PROTEIN PTX3"/>
    <property type="match status" value="1"/>
</dbReference>